<evidence type="ECO:0000259" key="2">
    <source>
        <dbReference type="PROSITE" id="PS50940"/>
    </source>
</evidence>
<protein>
    <recommendedName>
        <fullName evidence="2">Chitin-binding type-2 domain-containing protein</fullName>
    </recommendedName>
</protein>
<dbReference type="InterPro" id="IPR052976">
    <property type="entry name" value="Scoloptoxin-like"/>
</dbReference>
<organism evidence="3 4">
    <name type="scientific">Hypsibius exemplaris</name>
    <name type="common">Freshwater tardigrade</name>
    <dbReference type="NCBI Taxonomy" id="2072580"/>
    <lineage>
        <taxon>Eukaryota</taxon>
        <taxon>Metazoa</taxon>
        <taxon>Ecdysozoa</taxon>
        <taxon>Tardigrada</taxon>
        <taxon>Eutardigrada</taxon>
        <taxon>Parachela</taxon>
        <taxon>Hypsibioidea</taxon>
        <taxon>Hypsibiidae</taxon>
        <taxon>Hypsibius</taxon>
    </lineage>
</organism>
<evidence type="ECO:0000313" key="4">
    <source>
        <dbReference type="Proteomes" id="UP000192578"/>
    </source>
</evidence>
<dbReference type="InterPro" id="IPR036508">
    <property type="entry name" value="Chitin-bd_dom_sf"/>
</dbReference>
<feature type="chain" id="PRO_5012144883" description="Chitin-binding type-2 domain-containing protein" evidence="1">
    <location>
        <begin position="26"/>
        <end position="335"/>
    </location>
</feature>
<dbReference type="GO" id="GO:0008061">
    <property type="term" value="F:chitin binding"/>
    <property type="evidence" value="ECO:0007669"/>
    <property type="project" value="InterPro"/>
</dbReference>
<dbReference type="GO" id="GO:0005576">
    <property type="term" value="C:extracellular region"/>
    <property type="evidence" value="ECO:0007669"/>
    <property type="project" value="InterPro"/>
</dbReference>
<reference evidence="4" key="1">
    <citation type="submission" date="2017-01" db="EMBL/GenBank/DDBJ databases">
        <title>Comparative genomics of anhydrobiosis in the tardigrade Hypsibius dujardini.</title>
        <authorList>
            <person name="Yoshida Y."/>
            <person name="Koutsovoulos G."/>
            <person name="Laetsch D."/>
            <person name="Stevens L."/>
            <person name="Kumar S."/>
            <person name="Horikawa D."/>
            <person name="Ishino K."/>
            <person name="Komine S."/>
            <person name="Tomita M."/>
            <person name="Blaxter M."/>
            <person name="Arakawa K."/>
        </authorList>
    </citation>
    <scope>NUCLEOTIDE SEQUENCE [LARGE SCALE GENOMIC DNA]</scope>
    <source>
        <strain evidence="4">Z151</strain>
    </source>
</reference>
<feature type="domain" description="Chitin-binding type-2" evidence="2">
    <location>
        <begin position="214"/>
        <end position="275"/>
    </location>
</feature>
<dbReference type="Gene3D" id="2.170.140.10">
    <property type="entry name" value="Chitin binding domain"/>
    <property type="match status" value="1"/>
</dbReference>
<accession>A0A1W0X2B7</accession>
<evidence type="ECO:0000256" key="1">
    <source>
        <dbReference type="SAM" id="SignalP"/>
    </source>
</evidence>
<dbReference type="InterPro" id="IPR002557">
    <property type="entry name" value="Chitin-bd_dom"/>
</dbReference>
<keyword evidence="1" id="KW-0732">Signal</keyword>
<sequence length="335" mass="36290">MTAISFLFKTFCVAVSFFLIRPATGAELTQQPTARDWREQVPERYRGVVPSPVGDPDGGHDYVTQSKLIPQLLQRMNQASSDPTVPSATTMSPMFTPTLTTVTSTTAASSTLATPSADIVLPKSGHVIPTRGSMRPVGARDFAPVGKVFPASTGLLPDTLKSQAKSPILVQQPRSPFVFDMLAPPVTPDAAANFLMTAIPGQTYPALKSIPTTGFKCSLSQAKVSGYYADTSTRCQVFHRCSQDGSSTAYLCPEQTVFNQITLNCDWWYNVDCPSSAKYVDYSNTRLNTNLPLFDTPPADYVPAWTGLYYNKLASNKAQGWQKTADSSAAGFLKL</sequence>
<dbReference type="PANTHER" id="PTHR22933">
    <property type="entry name" value="FI18007P1-RELATED"/>
    <property type="match status" value="1"/>
</dbReference>
<gene>
    <name evidence="3" type="ORF">BV898_04523</name>
</gene>
<feature type="signal peptide" evidence="1">
    <location>
        <begin position="1"/>
        <end position="25"/>
    </location>
</feature>
<dbReference type="Pfam" id="PF01607">
    <property type="entry name" value="CBM_14"/>
    <property type="match status" value="1"/>
</dbReference>
<dbReference type="SMART" id="SM00494">
    <property type="entry name" value="ChtBD2"/>
    <property type="match status" value="1"/>
</dbReference>
<evidence type="ECO:0000313" key="3">
    <source>
        <dbReference type="EMBL" id="OQV21623.1"/>
    </source>
</evidence>
<comment type="caution">
    <text evidence="3">The sequence shown here is derived from an EMBL/GenBank/DDBJ whole genome shotgun (WGS) entry which is preliminary data.</text>
</comment>
<proteinExistence type="predicted"/>
<dbReference type="EMBL" id="MTYJ01000022">
    <property type="protein sequence ID" value="OQV21623.1"/>
    <property type="molecule type" value="Genomic_DNA"/>
</dbReference>
<dbReference type="AlphaFoldDB" id="A0A1W0X2B7"/>
<dbReference type="Proteomes" id="UP000192578">
    <property type="component" value="Unassembled WGS sequence"/>
</dbReference>
<dbReference type="SUPFAM" id="SSF57625">
    <property type="entry name" value="Invertebrate chitin-binding proteins"/>
    <property type="match status" value="1"/>
</dbReference>
<name>A0A1W0X2B7_HYPEX</name>
<dbReference type="PANTHER" id="PTHR22933:SF31">
    <property type="entry name" value="FI18007P1"/>
    <property type="match status" value="1"/>
</dbReference>
<keyword evidence="4" id="KW-1185">Reference proteome</keyword>
<dbReference type="PROSITE" id="PS50940">
    <property type="entry name" value="CHIT_BIND_II"/>
    <property type="match status" value="1"/>
</dbReference>
<dbReference type="OrthoDB" id="6514762at2759"/>